<reference evidence="2 3" key="1">
    <citation type="submission" date="2016-04" db="EMBL/GenBank/DDBJ databases">
        <title>Complete Genome Sequence of Halotalea alkalilenta IHB B 13600.</title>
        <authorList>
            <person name="Swarnkar M.K."/>
            <person name="Sharma A."/>
            <person name="Kaushal K."/>
            <person name="Soni R."/>
            <person name="Rana S."/>
            <person name="Singh A.K."/>
            <person name="Gulati A."/>
        </authorList>
    </citation>
    <scope>NUCLEOTIDE SEQUENCE [LARGE SCALE GENOMIC DNA]</scope>
    <source>
        <strain evidence="2 3">IHB B 13600</strain>
    </source>
</reference>
<dbReference type="KEGG" id="haa:A5892_05625"/>
<keyword evidence="1" id="KW-1133">Transmembrane helix</keyword>
<accession>A0A172YCN2</accession>
<name>A0A172YCN2_9GAMM</name>
<protein>
    <recommendedName>
        <fullName evidence="4">NfeD-like C-terminal domain-containing protein</fullName>
    </recommendedName>
</protein>
<evidence type="ECO:0000256" key="1">
    <source>
        <dbReference type="SAM" id="Phobius"/>
    </source>
</evidence>
<dbReference type="EMBL" id="CP015243">
    <property type="protein sequence ID" value="ANF57010.1"/>
    <property type="molecule type" value="Genomic_DNA"/>
</dbReference>
<evidence type="ECO:0000313" key="3">
    <source>
        <dbReference type="Proteomes" id="UP000077875"/>
    </source>
</evidence>
<keyword evidence="1" id="KW-0472">Membrane</keyword>
<proteinExistence type="predicted"/>
<dbReference type="Proteomes" id="UP000077875">
    <property type="component" value="Chromosome"/>
</dbReference>
<sequence length="105" mass="11681">MSITWLSILAVAAAVVMLVLIRLIRSRSRSGPAHTADKGIAVGKRLRCTTRPRDRAIGVFINGSFYRARIIDLRQPTLEHGEEVAFVRFENSAALVERIAEPTDH</sequence>
<dbReference type="RefSeq" id="WP_064121967.1">
    <property type="nucleotide sequence ID" value="NZ_CP015243.1"/>
</dbReference>
<evidence type="ECO:0000313" key="2">
    <source>
        <dbReference type="EMBL" id="ANF57010.1"/>
    </source>
</evidence>
<dbReference type="AlphaFoldDB" id="A0A172YCN2"/>
<keyword evidence="1" id="KW-0812">Transmembrane</keyword>
<feature type="transmembrane region" description="Helical" evidence="1">
    <location>
        <begin position="6"/>
        <end position="24"/>
    </location>
</feature>
<gene>
    <name evidence="2" type="ORF">A5892_05625</name>
</gene>
<evidence type="ECO:0008006" key="4">
    <source>
        <dbReference type="Google" id="ProtNLM"/>
    </source>
</evidence>
<organism evidence="2 3">
    <name type="scientific">Halotalea alkalilenta</name>
    <dbReference type="NCBI Taxonomy" id="376489"/>
    <lineage>
        <taxon>Bacteria</taxon>
        <taxon>Pseudomonadati</taxon>
        <taxon>Pseudomonadota</taxon>
        <taxon>Gammaproteobacteria</taxon>
        <taxon>Oceanospirillales</taxon>
        <taxon>Halomonadaceae</taxon>
        <taxon>Halotalea</taxon>
    </lineage>
</organism>
<keyword evidence="3" id="KW-1185">Reference proteome</keyword>